<accession>A0A2P4X580</accession>
<dbReference type="CDD" id="cd03192">
    <property type="entry name" value="GST_C_Sigma_like"/>
    <property type="match status" value="1"/>
</dbReference>
<dbReference type="GO" id="GO:0004364">
    <property type="term" value="F:glutathione transferase activity"/>
    <property type="evidence" value="ECO:0007669"/>
    <property type="project" value="TreeGrafter"/>
</dbReference>
<protein>
    <submittedName>
        <fullName evidence="3">Glutathione S-transferase</fullName>
    </submittedName>
</protein>
<feature type="domain" description="GST N-terminal" evidence="1">
    <location>
        <begin position="4"/>
        <end position="81"/>
    </location>
</feature>
<dbReference type="SFLD" id="SFLDG01205">
    <property type="entry name" value="AMPS.1"/>
    <property type="match status" value="1"/>
</dbReference>
<gene>
    <name evidence="3" type="ORF">PHPALM_30442</name>
</gene>
<organism evidence="3 4">
    <name type="scientific">Phytophthora palmivora</name>
    <dbReference type="NCBI Taxonomy" id="4796"/>
    <lineage>
        <taxon>Eukaryota</taxon>
        <taxon>Sar</taxon>
        <taxon>Stramenopiles</taxon>
        <taxon>Oomycota</taxon>
        <taxon>Peronosporomycetes</taxon>
        <taxon>Peronosporales</taxon>
        <taxon>Peronosporaceae</taxon>
        <taxon>Phytophthora</taxon>
    </lineage>
</organism>
<comment type="caution">
    <text evidence="3">The sequence shown here is derived from an EMBL/GenBank/DDBJ whole genome shotgun (WGS) entry which is preliminary data.</text>
</comment>
<dbReference type="GO" id="GO:0006749">
    <property type="term" value="P:glutathione metabolic process"/>
    <property type="evidence" value="ECO:0007669"/>
    <property type="project" value="TreeGrafter"/>
</dbReference>
<dbReference type="PANTHER" id="PTHR11571:SF150">
    <property type="entry name" value="GLUTATHIONE S-TRANSFERASE"/>
    <property type="match status" value="1"/>
</dbReference>
<proteinExistence type="predicted"/>
<dbReference type="SFLD" id="SFLDG00363">
    <property type="entry name" value="AMPS_(cytGST):_Alpha-__Mu-__Pi"/>
    <property type="match status" value="1"/>
</dbReference>
<evidence type="ECO:0000259" key="2">
    <source>
        <dbReference type="PROSITE" id="PS50405"/>
    </source>
</evidence>
<dbReference type="InterPro" id="IPR036249">
    <property type="entry name" value="Thioredoxin-like_sf"/>
</dbReference>
<dbReference type="InterPro" id="IPR004045">
    <property type="entry name" value="Glutathione_S-Trfase_N"/>
</dbReference>
<dbReference type="FunFam" id="1.20.1050.10:FF:000030">
    <property type="entry name" value="Glutathione S-transferase S1"/>
    <property type="match status" value="1"/>
</dbReference>
<evidence type="ECO:0000313" key="4">
    <source>
        <dbReference type="Proteomes" id="UP000237271"/>
    </source>
</evidence>
<dbReference type="SFLD" id="SFLDS00019">
    <property type="entry name" value="Glutathione_Transferase_(cytos"/>
    <property type="match status" value="1"/>
</dbReference>
<dbReference type="Pfam" id="PF14497">
    <property type="entry name" value="GST_C_3"/>
    <property type="match status" value="1"/>
</dbReference>
<dbReference type="OrthoDB" id="420389at2759"/>
<dbReference type="SUPFAM" id="SSF52833">
    <property type="entry name" value="Thioredoxin-like"/>
    <property type="match status" value="1"/>
</dbReference>
<dbReference type="PANTHER" id="PTHR11571">
    <property type="entry name" value="GLUTATHIONE S-TRANSFERASE"/>
    <property type="match status" value="1"/>
</dbReference>
<dbReference type="AlphaFoldDB" id="A0A2P4X580"/>
<dbReference type="InterPro" id="IPR040079">
    <property type="entry name" value="Glutathione_S-Trfase"/>
</dbReference>
<dbReference type="EMBL" id="NCKW01016840">
    <property type="protein sequence ID" value="POM60670.1"/>
    <property type="molecule type" value="Genomic_DNA"/>
</dbReference>
<dbReference type="InterPro" id="IPR010987">
    <property type="entry name" value="Glutathione-S-Trfase_C-like"/>
</dbReference>
<dbReference type="Gene3D" id="1.20.1050.10">
    <property type="match status" value="1"/>
</dbReference>
<dbReference type="Pfam" id="PF02798">
    <property type="entry name" value="GST_N"/>
    <property type="match status" value="1"/>
</dbReference>
<evidence type="ECO:0000259" key="1">
    <source>
        <dbReference type="PROSITE" id="PS50404"/>
    </source>
</evidence>
<dbReference type="Gene3D" id="3.40.30.10">
    <property type="entry name" value="Glutaredoxin"/>
    <property type="match status" value="1"/>
</dbReference>
<dbReference type="Proteomes" id="UP000237271">
    <property type="component" value="Unassembled WGS sequence"/>
</dbReference>
<dbReference type="InterPro" id="IPR050213">
    <property type="entry name" value="GST_superfamily"/>
</dbReference>
<sequence length="202" mass="22737">MTTPQLKFTYFPILARGELSRLVLTYGKIPFEDNRVDFSQWGAMKPNTPLGKLPLLEVDGTSYCQSMAIVRYAAKLGGLYPEDPLECLRVEMVSETLCELSADCIDIVFIEKDEIKKVEKTNTLLQETIPFKLGVLTKLIKGDYFVGDKVSFADIQVFDLFENALSKFSAGFTATTYPELDAIVKRVKENTEISAYLKKHSP</sequence>
<dbReference type="InterPro" id="IPR036282">
    <property type="entry name" value="Glutathione-S-Trfase_C_sf"/>
</dbReference>
<evidence type="ECO:0000313" key="3">
    <source>
        <dbReference type="EMBL" id="POM60670.1"/>
    </source>
</evidence>
<feature type="domain" description="GST C-terminal" evidence="2">
    <location>
        <begin position="83"/>
        <end position="202"/>
    </location>
</feature>
<reference evidence="3 4" key="1">
    <citation type="journal article" date="2017" name="Genome Biol. Evol.">
        <title>Phytophthora megakarya and P. palmivora, closely related causal agents of cacao black pod rot, underwent increases in genome sizes and gene numbers by different mechanisms.</title>
        <authorList>
            <person name="Ali S.S."/>
            <person name="Shao J."/>
            <person name="Lary D.J."/>
            <person name="Kronmiller B."/>
            <person name="Shen D."/>
            <person name="Strem M.D."/>
            <person name="Amoako-Attah I."/>
            <person name="Akrofi A.Y."/>
            <person name="Begoude B.A."/>
            <person name="Ten Hoopen G.M."/>
            <person name="Coulibaly K."/>
            <person name="Kebe B.I."/>
            <person name="Melnick R.L."/>
            <person name="Guiltinan M.J."/>
            <person name="Tyler B.M."/>
            <person name="Meinhardt L.W."/>
            <person name="Bailey B.A."/>
        </authorList>
    </citation>
    <scope>NUCLEOTIDE SEQUENCE [LARGE SCALE GENOMIC DNA]</scope>
    <source>
        <strain evidence="4">sbr112.9</strain>
    </source>
</reference>
<dbReference type="SUPFAM" id="SSF47616">
    <property type="entry name" value="GST C-terminal domain-like"/>
    <property type="match status" value="1"/>
</dbReference>
<dbReference type="PROSITE" id="PS50404">
    <property type="entry name" value="GST_NTER"/>
    <property type="match status" value="1"/>
</dbReference>
<keyword evidence="4" id="KW-1185">Reference proteome</keyword>
<dbReference type="InterPro" id="IPR004046">
    <property type="entry name" value="GST_C"/>
</dbReference>
<name>A0A2P4X580_9STRA</name>
<dbReference type="PROSITE" id="PS50405">
    <property type="entry name" value="GST_CTER"/>
    <property type="match status" value="1"/>
</dbReference>
<dbReference type="CDD" id="cd03039">
    <property type="entry name" value="GST_N_Sigma_like"/>
    <property type="match status" value="1"/>
</dbReference>